<feature type="domain" description="NADP-dependent oxidoreductase" evidence="6">
    <location>
        <begin position="24"/>
        <end position="295"/>
    </location>
</feature>
<dbReference type="EMBL" id="KE344422">
    <property type="protein sequence ID" value="EXB61822.1"/>
    <property type="molecule type" value="Genomic_DNA"/>
</dbReference>
<dbReference type="InterPro" id="IPR036812">
    <property type="entry name" value="NAD(P)_OxRdtase_dom_sf"/>
</dbReference>
<accession>W9QZV4</accession>
<dbReference type="PROSITE" id="PS00063">
    <property type="entry name" value="ALDOKETO_REDUCTASE_3"/>
    <property type="match status" value="1"/>
</dbReference>
<feature type="active site" description="Proton donor" evidence="4">
    <location>
        <position position="62"/>
    </location>
</feature>
<dbReference type="InterPro" id="IPR023210">
    <property type="entry name" value="NADP_OxRdtase_dom"/>
</dbReference>
<organism evidence="7 8">
    <name type="scientific">Morus notabilis</name>
    <dbReference type="NCBI Taxonomy" id="981085"/>
    <lineage>
        <taxon>Eukaryota</taxon>
        <taxon>Viridiplantae</taxon>
        <taxon>Streptophyta</taxon>
        <taxon>Embryophyta</taxon>
        <taxon>Tracheophyta</taxon>
        <taxon>Spermatophyta</taxon>
        <taxon>Magnoliopsida</taxon>
        <taxon>eudicotyledons</taxon>
        <taxon>Gunneridae</taxon>
        <taxon>Pentapetalae</taxon>
        <taxon>rosids</taxon>
        <taxon>fabids</taxon>
        <taxon>Rosales</taxon>
        <taxon>Moraceae</taxon>
        <taxon>Moreae</taxon>
        <taxon>Morus</taxon>
    </lineage>
</organism>
<dbReference type="InterPro" id="IPR020471">
    <property type="entry name" value="AKR"/>
</dbReference>
<evidence type="ECO:0000259" key="6">
    <source>
        <dbReference type="Pfam" id="PF00248"/>
    </source>
</evidence>
<proteinExistence type="inferred from homology"/>
<evidence type="ECO:0000313" key="8">
    <source>
        <dbReference type="Proteomes" id="UP000030645"/>
    </source>
</evidence>
<dbReference type="Gene3D" id="3.20.20.100">
    <property type="entry name" value="NADP-dependent oxidoreductase domain"/>
    <property type="match status" value="1"/>
</dbReference>
<dbReference type="PANTHER" id="PTHR43827">
    <property type="entry name" value="2,5-DIKETO-D-GLUCONIC ACID REDUCTASE"/>
    <property type="match status" value="1"/>
</dbReference>
<protein>
    <submittedName>
        <fullName evidence="7">NADP-dependent D-sorbitol-6-phosphate dehydrogenase</fullName>
    </submittedName>
</protein>
<evidence type="ECO:0000256" key="2">
    <source>
        <dbReference type="ARBA" id="ARBA00022857"/>
    </source>
</evidence>
<dbReference type="PIRSF" id="PIRSF000097">
    <property type="entry name" value="AKR"/>
    <property type="match status" value="1"/>
</dbReference>
<name>W9QZV4_9ROSA</name>
<dbReference type="Proteomes" id="UP000030645">
    <property type="component" value="Unassembled WGS sequence"/>
</dbReference>
<evidence type="ECO:0000313" key="7">
    <source>
        <dbReference type="EMBL" id="EXB61822.1"/>
    </source>
</evidence>
<reference evidence="8" key="1">
    <citation type="submission" date="2013-01" db="EMBL/GenBank/DDBJ databases">
        <title>Draft Genome Sequence of a Mulberry Tree, Morus notabilis C.K. Schneid.</title>
        <authorList>
            <person name="He N."/>
            <person name="Zhao S."/>
        </authorList>
    </citation>
    <scope>NUCLEOTIDE SEQUENCE</scope>
</reference>
<sequence>MAITLNTGFKMPIVGLGVWRVEGKEIRDLIINSINIGYRHFDCAGATSLLLLLFLSFSYADYRNESEVGEALSEAFRTGLLWNSDHGHVIEACKDSLKKLQLDYLDLYLVHFPVATKHTGVGTTDSALDEDGVLDIDTTISLETTWHAMEDLVSLGLVRSIGISNCDIFLTRDCLAYSKVKPAVNQIETHPYFQRDSLVKFCQKHGICVTAHTPLGGAAANIEWFGSVSCLDDPVLKDLAKKYNRTVAQIVLRWGIQRNTFVIPKSSKVERLKENFEVFDFELTKEDMDLIKTVDKKHRTNQPAKLWGMDLYA</sequence>
<keyword evidence="2" id="KW-0521">NADP</keyword>
<dbReference type="SUPFAM" id="SSF51430">
    <property type="entry name" value="NAD(P)-linked oxidoreductase"/>
    <property type="match status" value="1"/>
</dbReference>
<dbReference type="AlphaFoldDB" id="W9QZV4"/>
<dbReference type="Pfam" id="PF00248">
    <property type="entry name" value="Aldo_ket_red"/>
    <property type="match status" value="1"/>
</dbReference>
<dbReference type="InterPro" id="IPR018170">
    <property type="entry name" value="Aldo/ket_reductase_CS"/>
</dbReference>
<dbReference type="PANTHER" id="PTHR43827:SF3">
    <property type="entry name" value="NADP-DEPENDENT OXIDOREDUCTASE DOMAIN-CONTAINING PROTEIN"/>
    <property type="match status" value="1"/>
</dbReference>
<dbReference type="CDD" id="cd19112">
    <property type="entry name" value="AKR_AKR2A1-2"/>
    <property type="match status" value="1"/>
</dbReference>
<evidence type="ECO:0000256" key="5">
    <source>
        <dbReference type="PIRSR" id="PIRSR000097-2"/>
    </source>
</evidence>
<comment type="similarity">
    <text evidence="1">Belongs to the aldo/keto reductase family.</text>
</comment>
<dbReference type="InterPro" id="IPR044485">
    <property type="entry name" value="AKR2A1"/>
</dbReference>
<keyword evidence="3" id="KW-0560">Oxidoreductase</keyword>
<gene>
    <name evidence="7" type="ORF">L484_012256</name>
</gene>
<feature type="binding site" evidence="5">
    <location>
        <position position="111"/>
    </location>
    <ligand>
        <name>substrate</name>
    </ligand>
</feature>
<dbReference type="FunFam" id="3.20.20.100:FF:000019">
    <property type="entry name" value="NADP-dependent D-sorbitol-6-phosphate dehydrogenase"/>
    <property type="match status" value="1"/>
</dbReference>
<dbReference type="GO" id="GO:0047641">
    <property type="term" value="F:aldose-6-phosphate reductase (NADPH) activity"/>
    <property type="evidence" value="ECO:0007669"/>
    <property type="project" value="InterPro"/>
</dbReference>
<keyword evidence="8" id="KW-1185">Reference proteome</keyword>
<evidence type="ECO:0000256" key="1">
    <source>
        <dbReference type="ARBA" id="ARBA00007905"/>
    </source>
</evidence>
<dbReference type="eggNOG" id="KOG1577">
    <property type="taxonomic scope" value="Eukaryota"/>
</dbReference>
<evidence type="ECO:0000256" key="3">
    <source>
        <dbReference type="ARBA" id="ARBA00023002"/>
    </source>
</evidence>
<evidence type="ECO:0000256" key="4">
    <source>
        <dbReference type="PIRSR" id="PIRSR000097-1"/>
    </source>
</evidence>
<dbReference type="STRING" id="981085.W9QZV4"/>
<dbReference type="PRINTS" id="PR00069">
    <property type="entry name" value="ALDKETRDTASE"/>
</dbReference>